<dbReference type="EMBL" id="UINC01030491">
    <property type="protein sequence ID" value="SVB14988.1"/>
    <property type="molecule type" value="Genomic_DNA"/>
</dbReference>
<sequence>MPQPGHYQYHNPMLGHGAEYCRIEIEIIQLGNQDGNLRNLLNALNNNP</sequence>
<gene>
    <name evidence="1" type="ORF">METZ01_LOCUS167842</name>
</gene>
<dbReference type="AlphaFoldDB" id="A0A382BMD8"/>
<name>A0A382BMD8_9ZZZZ</name>
<organism evidence="1">
    <name type="scientific">marine metagenome</name>
    <dbReference type="NCBI Taxonomy" id="408172"/>
    <lineage>
        <taxon>unclassified sequences</taxon>
        <taxon>metagenomes</taxon>
        <taxon>ecological metagenomes</taxon>
    </lineage>
</organism>
<protein>
    <submittedName>
        <fullName evidence="1">Uncharacterized protein</fullName>
    </submittedName>
</protein>
<reference evidence="1" key="1">
    <citation type="submission" date="2018-05" db="EMBL/GenBank/DDBJ databases">
        <authorList>
            <person name="Lanie J.A."/>
            <person name="Ng W.-L."/>
            <person name="Kazmierczak K.M."/>
            <person name="Andrzejewski T.M."/>
            <person name="Davidsen T.M."/>
            <person name="Wayne K.J."/>
            <person name="Tettelin H."/>
            <person name="Glass J.I."/>
            <person name="Rusch D."/>
            <person name="Podicherti R."/>
            <person name="Tsui H.-C.T."/>
            <person name="Winkler M.E."/>
        </authorList>
    </citation>
    <scope>NUCLEOTIDE SEQUENCE</scope>
</reference>
<evidence type="ECO:0000313" key="1">
    <source>
        <dbReference type="EMBL" id="SVB14988.1"/>
    </source>
</evidence>
<accession>A0A382BMD8</accession>
<proteinExistence type="predicted"/>